<comment type="caution">
    <text evidence="1">The sequence shown here is derived from an EMBL/GenBank/DDBJ whole genome shotgun (WGS) entry which is preliminary data.</text>
</comment>
<gene>
    <name evidence="1" type="ORF">HD592_002160</name>
</gene>
<name>A0A923E6K4_9ACTO</name>
<keyword evidence="2" id="KW-1185">Reference proteome</keyword>
<proteinExistence type="predicted"/>
<dbReference type="RefSeq" id="WP_184454057.1">
    <property type="nucleotide sequence ID" value="NZ_JACHMK010000001.1"/>
</dbReference>
<protein>
    <submittedName>
        <fullName evidence="1">Uncharacterized protein</fullName>
    </submittedName>
</protein>
<accession>A0A923E6K4</accession>
<evidence type="ECO:0000313" key="1">
    <source>
        <dbReference type="EMBL" id="MBB6335595.1"/>
    </source>
</evidence>
<dbReference type="Proteomes" id="UP000617426">
    <property type="component" value="Unassembled WGS sequence"/>
</dbReference>
<reference evidence="1" key="1">
    <citation type="submission" date="2020-08" db="EMBL/GenBank/DDBJ databases">
        <title>Sequencing the genomes of 1000 actinobacteria strains.</title>
        <authorList>
            <person name="Klenk H.-P."/>
        </authorList>
    </citation>
    <scope>NUCLEOTIDE SEQUENCE</scope>
    <source>
        <strain evidence="1">DSM 10695</strain>
    </source>
</reference>
<sequence>MSPPPKPRTAAFSDAQIVAGFWLIAATVHARSLEIDDRAGDPELEEALEALVGAHGLEREHIREAIPKIIAARRAAARGELPPVSAAKCDLARAAIIRLRGAESSKGALLWPTASRTIAVRVGGGNWNDALIALGLPAGGRGRAQGSGRFNAEVMAGVLGEYAAWCRGEGKAPTFGGYRAWSEARRAEGRDDVPSAATIRQRCGTWSAALELVGGALESGADAGGASSSRV</sequence>
<dbReference type="EMBL" id="JACHMK010000001">
    <property type="protein sequence ID" value="MBB6335595.1"/>
    <property type="molecule type" value="Genomic_DNA"/>
</dbReference>
<dbReference type="AlphaFoldDB" id="A0A923E6K4"/>
<evidence type="ECO:0000313" key="2">
    <source>
        <dbReference type="Proteomes" id="UP000617426"/>
    </source>
</evidence>
<organism evidence="1 2">
    <name type="scientific">Schaalia hyovaginalis</name>
    <dbReference type="NCBI Taxonomy" id="29316"/>
    <lineage>
        <taxon>Bacteria</taxon>
        <taxon>Bacillati</taxon>
        <taxon>Actinomycetota</taxon>
        <taxon>Actinomycetes</taxon>
        <taxon>Actinomycetales</taxon>
        <taxon>Actinomycetaceae</taxon>
        <taxon>Schaalia</taxon>
    </lineage>
</organism>